<dbReference type="GO" id="GO:0043023">
    <property type="term" value="F:ribosomal large subunit binding"/>
    <property type="evidence" value="ECO:0007669"/>
    <property type="project" value="TreeGrafter"/>
</dbReference>
<sequence length="199" mass="21451">MAAAWRLDKGPSGRNPLEGLKELLEAEALTEDVADVEAGHEAGADEATRGKAVLAEQAAALDEAKTSGRLEEALESLRLPVDAVAAMLDEAGGKVQVFDVGDSLDVVEHLVVTVGKSKRHVAALARSAHAQLKRRPYPQVGTALLQRPGSRGDWWVLDTGEVLIHFMTEAADAEYDIGGLWDGRLSPEEYDAEMRESER</sequence>
<dbReference type="Proteomes" id="UP000054408">
    <property type="component" value="Unassembled WGS sequence"/>
</dbReference>
<dbReference type="InterPro" id="IPR043519">
    <property type="entry name" value="NT_sf"/>
</dbReference>
<accession>A0A0L0DC18</accession>
<protein>
    <submittedName>
        <fullName evidence="2">Iojap domain-containing protein</fullName>
    </submittedName>
</protein>
<dbReference type="PANTHER" id="PTHR21043:SF0">
    <property type="entry name" value="MITOCHONDRIAL ASSEMBLY OF RIBOSOMAL LARGE SUBUNIT PROTEIN 1"/>
    <property type="match status" value="1"/>
</dbReference>
<dbReference type="GO" id="GO:0017148">
    <property type="term" value="P:negative regulation of translation"/>
    <property type="evidence" value="ECO:0007669"/>
    <property type="project" value="TreeGrafter"/>
</dbReference>
<dbReference type="GO" id="GO:0090071">
    <property type="term" value="P:negative regulation of ribosome biogenesis"/>
    <property type="evidence" value="ECO:0007669"/>
    <property type="project" value="TreeGrafter"/>
</dbReference>
<evidence type="ECO:0000313" key="2">
    <source>
        <dbReference type="EMBL" id="KNC49621.1"/>
    </source>
</evidence>
<dbReference type="RefSeq" id="XP_013757726.1">
    <property type="nucleotide sequence ID" value="XM_013902272.1"/>
</dbReference>
<dbReference type="Gene3D" id="3.30.460.10">
    <property type="entry name" value="Beta Polymerase, domain 2"/>
    <property type="match status" value="1"/>
</dbReference>
<gene>
    <name evidence="2" type="ORF">AMSG_05664</name>
</gene>
<keyword evidence="3" id="KW-1185">Reference proteome</keyword>
<dbReference type="InterPro" id="IPR004394">
    <property type="entry name" value="Iojap/RsfS/C7orf30"/>
</dbReference>
<dbReference type="SUPFAM" id="SSF81301">
    <property type="entry name" value="Nucleotidyltransferase"/>
    <property type="match status" value="1"/>
</dbReference>
<dbReference type="OrthoDB" id="21330at2759"/>
<dbReference type="Pfam" id="PF02410">
    <property type="entry name" value="RsfS"/>
    <property type="match status" value="1"/>
</dbReference>
<evidence type="ECO:0000256" key="1">
    <source>
        <dbReference type="ARBA" id="ARBA00010574"/>
    </source>
</evidence>
<reference evidence="2 3" key="1">
    <citation type="submission" date="2010-05" db="EMBL/GenBank/DDBJ databases">
        <title>The Genome Sequence of Thecamonas trahens ATCC 50062.</title>
        <authorList>
            <consortium name="The Broad Institute Genome Sequencing Platform"/>
            <person name="Russ C."/>
            <person name="Cuomo C."/>
            <person name="Shea T."/>
            <person name="Young S.K."/>
            <person name="Zeng Q."/>
            <person name="Koehrsen M."/>
            <person name="Haas B."/>
            <person name="Borodovsky M."/>
            <person name="Guigo R."/>
            <person name="Alvarado L."/>
            <person name="Berlin A."/>
            <person name="Bochicchio J."/>
            <person name="Borenstein D."/>
            <person name="Chapman S."/>
            <person name="Chen Z."/>
            <person name="Freedman E."/>
            <person name="Gellesch M."/>
            <person name="Goldberg J."/>
            <person name="Griggs A."/>
            <person name="Gujja S."/>
            <person name="Heilman E."/>
            <person name="Heiman D."/>
            <person name="Hepburn T."/>
            <person name="Howarth C."/>
            <person name="Jen D."/>
            <person name="Larson L."/>
            <person name="Mehta T."/>
            <person name="Park D."/>
            <person name="Pearson M."/>
            <person name="Roberts A."/>
            <person name="Saif S."/>
            <person name="Shenoy N."/>
            <person name="Sisk P."/>
            <person name="Stolte C."/>
            <person name="Sykes S."/>
            <person name="Thomson T."/>
            <person name="Walk T."/>
            <person name="White J."/>
            <person name="Yandava C."/>
            <person name="Burger G."/>
            <person name="Gray M.W."/>
            <person name="Holland P.W.H."/>
            <person name="King N."/>
            <person name="Lang F.B.F."/>
            <person name="Roger A.J."/>
            <person name="Ruiz-Trillo I."/>
            <person name="Lander E."/>
            <person name="Nusbaum C."/>
        </authorList>
    </citation>
    <scope>NUCLEOTIDE SEQUENCE [LARGE SCALE GENOMIC DNA]</scope>
    <source>
        <strain evidence="2 3">ATCC 50062</strain>
    </source>
</reference>
<evidence type="ECO:0000313" key="3">
    <source>
        <dbReference type="Proteomes" id="UP000054408"/>
    </source>
</evidence>
<organism evidence="2 3">
    <name type="scientific">Thecamonas trahens ATCC 50062</name>
    <dbReference type="NCBI Taxonomy" id="461836"/>
    <lineage>
        <taxon>Eukaryota</taxon>
        <taxon>Apusozoa</taxon>
        <taxon>Apusomonadida</taxon>
        <taxon>Apusomonadidae</taxon>
        <taxon>Thecamonas</taxon>
    </lineage>
</organism>
<dbReference type="EMBL" id="GL349456">
    <property type="protein sequence ID" value="KNC49621.1"/>
    <property type="molecule type" value="Genomic_DNA"/>
</dbReference>
<dbReference type="GO" id="GO:0005739">
    <property type="term" value="C:mitochondrion"/>
    <property type="evidence" value="ECO:0007669"/>
    <property type="project" value="TreeGrafter"/>
</dbReference>
<dbReference type="AlphaFoldDB" id="A0A0L0DC18"/>
<dbReference type="GeneID" id="25565026"/>
<comment type="similarity">
    <text evidence="1">Belongs to the Iojap/RsfS family.</text>
</comment>
<dbReference type="PANTHER" id="PTHR21043">
    <property type="entry name" value="IOJAP SUPERFAMILY ORTHOLOG"/>
    <property type="match status" value="1"/>
</dbReference>
<name>A0A0L0DC18_THETB</name>
<proteinExistence type="inferred from homology"/>